<dbReference type="InterPro" id="IPR007838">
    <property type="entry name" value="Cell_div_ZapA-like"/>
</dbReference>
<keyword evidence="5 13" id="KW-0132">Cell division</keyword>
<keyword evidence="4" id="KW-0963">Cytoplasm</keyword>
<evidence type="ECO:0000313" key="13">
    <source>
        <dbReference type="EMBL" id="MBT1443544.1"/>
    </source>
</evidence>
<keyword evidence="6 12" id="KW-0175">Coiled coil</keyword>
<comment type="function">
    <text evidence="9">Activator of cell division through the inhibition of FtsZ GTPase activity, therefore promoting FtsZ assembly into bundles of protofilaments necessary for the formation of the division Z ring. It is recruited early at mid-cell but it is not essential for cell division.</text>
</comment>
<reference evidence="13 14" key="1">
    <citation type="submission" date="2021-05" db="EMBL/GenBank/DDBJ databases">
        <title>Shewanella sp. JM162201.</title>
        <authorList>
            <person name="Xu S."/>
            <person name="Li A."/>
        </authorList>
    </citation>
    <scope>NUCLEOTIDE SEQUENCE [LARGE SCALE GENOMIC DNA]</scope>
    <source>
        <strain evidence="13 14">JM162201</strain>
    </source>
</reference>
<dbReference type="EMBL" id="JAHEPS010000001">
    <property type="protein sequence ID" value="MBT1443544.1"/>
    <property type="molecule type" value="Genomic_DNA"/>
</dbReference>
<dbReference type="InterPro" id="IPR036192">
    <property type="entry name" value="Cell_div_ZapA-like_sf"/>
</dbReference>
<sequence>MSSSAIDIILLGRTYSVACPAGQEAALRSVAHKLEQQLVSLKNRASHLSREDLVMMAALNIGHELSEEKQKNQEYMQQMDQRIRLMQRTLEQALVERSRKDV</sequence>
<evidence type="ECO:0000256" key="3">
    <source>
        <dbReference type="ARBA" id="ARBA00015195"/>
    </source>
</evidence>
<evidence type="ECO:0000256" key="7">
    <source>
        <dbReference type="ARBA" id="ARBA00023210"/>
    </source>
</evidence>
<keyword evidence="7" id="KW-0717">Septation</keyword>
<keyword evidence="8" id="KW-0131">Cell cycle</keyword>
<evidence type="ECO:0000256" key="2">
    <source>
        <dbReference type="ARBA" id="ARBA00010074"/>
    </source>
</evidence>
<dbReference type="RefSeq" id="WP_214505721.1">
    <property type="nucleotide sequence ID" value="NZ_JAHEPS010000001.1"/>
</dbReference>
<evidence type="ECO:0000256" key="12">
    <source>
        <dbReference type="SAM" id="Coils"/>
    </source>
</evidence>
<evidence type="ECO:0000256" key="8">
    <source>
        <dbReference type="ARBA" id="ARBA00023306"/>
    </source>
</evidence>
<dbReference type="Gene3D" id="3.30.160.880">
    <property type="entry name" value="Cell division protein ZapA protomer, N-terminal domain"/>
    <property type="match status" value="1"/>
</dbReference>
<dbReference type="SUPFAM" id="SSF102829">
    <property type="entry name" value="Cell division protein ZapA-like"/>
    <property type="match status" value="1"/>
</dbReference>
<name>A0ABS5UZC6_9GAMM</name>
<dbReference type="Gene3D" id="1.20.5.50">
    <property type="match status" value="1"/>
</dbReference>
<evidence type="ECO:0000256" key="11">
    <source>
        <dbReference type="ARBA" id="ARBA00033158"/>
    </source>
</evidence>
<dbReference type="NCBIfam" id="NF008209">
    <property type="entry name" value="PRK10972.1"/>
    <property type="match status" value="1"/>
</dbReference>
<dbReference type="PANTHER" id="PTHR34981:SF1">
    <property type="entry name" value="CELL DIVISION PROTEIN ZAPA"/>
    <property type="match status" value="1"/>
</dbReference>
<proteinExistence type="inferred from homology"/>
<accession>A0ABS5UZC6</accession>
<protein>
    <recommendedName>
        <fullName evidence="3">Cell division protein ZapA</fullName>
    </recommendedName>
    <alternativeName>
        <fullName evidence="11">Z ring-associated protein ZapA</fullName>
    </alternativeName>
</protein>
<dbReference type="Proteomes" id="UP001195903">
    <property type="component" value="Unassembled WGS sequence"/>
</dbReference>
<organism evidence="13 14">
    <name type="scientific">Shewanella jiangmenensis</name>
    <dbReference type="NCBI Taxonomy" id="2837387"/>
    <lineage>
        <taxon>Bacteria</taxon>
        <taxon>Pseudomonadati</taxon>
        <taxon>Pseudomonadota</taxon>
        <taxon>Gammaproteobacteria</taxon>
        <taxon>Alteromonadales</taxon>
        <taxon>Shewanellaceae</taxon>
        <taxon>Shewanella</taxon>
    </lineage>
</organism>
<comment type="subunit">
    <text evidence="10">Homodimer. Interacts with FtsZ.</text>
</comment>
<evidence type="ECO:0000256" key="6">
    <source>
        <dbReference type="ARBA" id="ARBA00023054"/>
    </source>
</evidence>
<evidence type="ECO:0000256" key="9">
    <source>
        <dbReference type="ARBA" id="ARBA00024910"/>
    </source>
</evidence>
<gene>
    <name evidence="13" type="primary">zapA</name>
    <name evidence="13" type="ORF">KJI95_03275</name>
</gene>
<feature type="coiled-coil region" evidence="12">
    <location>
        <begin position="24"/>
        <end position="51"/>
    </location>
</feature>
<dbReference type="InterPro" id="IPR042233">
    <property type="entry name" value="Cell_div_ZapA_N"/>
</dbReference>
<evidence type="ECO:0000313" key="14">
    <source>
        <dbReference type="Proteomes" id="UP001195903"/>
    </source>
</evidence>
<dbReference type="Pfam" id="PF05164">
    <property type="entry name" value="ZapA"/>
    <property type="match status" value="1"/>
</dbReference>
<comment type="caution">
    <text evidence="13">The sequence shown here is derived from an EMBL/GenBank/DDBJ whole genome shotgun (WGS) entry which is preliminary data.</text>
</comment>
<evidence type="ECO:0000256" key="4">
    <source>
        <dbReference type="ARBA" id="ARBA00022490"/>
    </source>
</evidence>
<evidence type="ECO:0000256" key="5">
    <source>
        <dbReference type="ARBA" id="ARBA00022618"/>
    </source>
</evidence>
<comment type="subcellular location">
    <subcellularLocation>
        <location evidence="1">Cytoplasm</location>
    </subcellularLocation>
</comment>
<dbReference type="GO" id="GO:0051301">
    <property type="term" value="P:cell division"/>
    <property type="evidence" value="ECO:0007669"/>
    <property type="project" value="UniProtKB-KW"/>
</dbReference>
<evidence type="ECO:0000256" key="10">
    <source>
        <dbReference type="ARBA" id="ARBA00026068"/>
    </source>
</evidence>
<evidence type="ECO:0000256" key="1">
    <source>
        <dbReference type="ARBA" id="ARBA00004496"/>
    </source>
</evidence>
<dbReference type="PANTHER" id="PTHR34981">
    <property type="entry name" value="CELL DIVISION PROTEIN ZAPA"/>
    <property type="match status" value="1"/>
</dbReference>
<keyword evidence="14" id="KW-1185">Reference proteome</keyword>
<comment type="similarity">
    <text evidence="2">Belongs to the ZapA family. Type 1 subfamily.</text>
</comment>